<evidence type="ECO:0000256" key="1">
    <source>
        <dbReference type="SAM" id="MobiDB-lite"/>
    </source>
</evidence>
<feature type="domain" description="Retrotransposon gag" evidence="2">
    <location>
        <begin position="131"/>
        <end position="196"/>
    </location>
</feature>
<gene>
    <name evidence="3" type="ORF">FRX31_022997</name>
</gene>
<accession>A0A7J6VQR1</accession>
<dbReference type="AlphaFoldDB" id="A0A7J6VQR1"/>
<dbReference type="Pfam" id="PF03732">
    <property type="entry name" value="Retrotrans_gag"/>
    <property type="match status" value="1"/>
</dbReference>
<evidence type="ECO:0000259" key="2">
    <source>
        <dbReference type="Pfam" id="PF03732"/>
    </source>
</evidence>
<feature type="compositionally biased region" description="Basic and acidic residues" evidence="1">
    <location>
        <begin position="15"/>
        <end position="24"/>
    </location>
</feature>
<dbReference type="OrthoDB" id="1936908at2759"/>
<evidence type="ECO:0000313" key="4">
    <source>
        <dbReference type="Proteomes" id="UP000554482"/>
    </source>
</evidence>
<dbReference type="Proteomes" id="UP000554482">
    <property type="component" value="Unassembled WGS sequence"/>
</dbReference>
<proteinExistence type="predicted"/>
<comment type="caution">
    <text evidence="3">The sequence shown here is derived from an EMBL/GenBank/DDBJ whole genome shotgun (WGS) entry which is preliminary data.</text>
</comment>
<dbReference type="EMBL" id="JABWDY010028011">
    <property type="protein sequence ID" value="KAF5187416.1"/>
    <property type="molecule type" value="Genomic_DNA"/>
</dbReference>
<dbReference type="InterPro" id="IPR005162">
    <property type="entry name" value="Retrotrans_gag_dom"/>
</dbReference>
<reference evidence="3 4" key="1">
    <citation type="submission" date="2020-06" db="EMBL/GenBank/DDBJ databases">
        <title>Transcriptomic and genomic resources for Thalictrum thalictroides and T. hernandezii: Facilitating candidate gene discovery in an emerging model plant lineage.</title>
        <authorList>
            <person name="Arias T."/>
            <person name="Riano-Pachon D.M."/>
            <person name="Di Stilio V.S."/>
        </authorList>
    </citation>
    <scope>NUCLEOTIDE SEQUENCE [LARGE SCALE GENOMIC DNA]</scope>
    <source>
        <strain evidence="4">cv. WT478/WT964</strain>
        <tissue evidence="3">Leaves</tissue>
    </source>
</reference>
<protein>
    <recommendedName>
        <fullName evidence="2">Retrotransposon gag domain-containing protein</fullName>
    </recommendedName>
</protein>
<organism evidence="3 4">
    <name type="scientific">Thalictrum thalictroides</name>
    <name type="common">Rue-anemone</name>
    <name type="synonym">Anemone thalictroides</name>
    <dbReference type="NCBI Taxonomy" id="46969"/>
    <lineage>
        <taxon>Eukaryota</taxon>
        <taxon>Viridiplantae</taxon>
        <taxon>Streptophyta</taxon>
        <taxon>Embryophyta</taxon>
        <taxon>Tracheophyta</taxon>
        <taxon>Spermatophyta</taxon>
        <taxon>Magnoliopsida</taxon>
        <taxon>Ranunculales</taxon>
        <taxon>Ranunculaceae</taxon>
        <taxon>Thalictroideae</taxon>
        <taxon>Thalictrum</taxon>
    </lineage>
</organism>
<feature type="region of interest" description="Disordered" evidence="1">
    <location>
        <begin position="1"/>
        <end position="42"/>
    </location>
</feature>
<keyword evidence="4" id="KW-1185">Reference proteome</keyword>
<name>A0A7J6VQR1_THATH</name>
<feature type="compositionally biased region" description="Polar residues" evidence="1">
    <location>
        <begin position="25"/>
        <end position="41"/>
    </location>
</feature>
<evidence type="ECO:0000313" key="3">
    <source>
        <dbReference type="EMBL" id="KAF5187416.1"/>
    </source>
</evidence>
<sequence length="222" mass="25436">MDGRGGLTRTVRTTRLSDIEDEPNRSQVPSASTSGAATDNNDVIPPWAANKIRLLQQLVGKITQMEARADPTHPGQNIVEEQNANVQATNHETWRHMLETFMKMKPPKFSGSADYTVAEDWKENVENLLDAINTRFDLQFFPPSLRQAKAREFLTLKQGSIIVLQYETQFTHLARFATHMHLDEFRMARQFEEGIQDELRLLVKGRFCQSLREVSDLSTYLE</sequence>